<evidence type="ECO:0000313" key="3">
    <source>
        <dbReference type="Proteomes" id="UP000215335"/>
    </source>
</evidence>
<comment type="caution">
    <text evidence="2">The sequence shown here is derived from an EMBL/GenBank/DDBJ whole genome shotgun (WGS) entry which is preliminary data.</text>
</comment>
<name>A0A232EW78_9HYME</name>
<dbReference type="EMBL" id="NNAY01001902">
    <property type="protein sequence ID" value="OXU22610.1"/>
    <property type="molecule type" value="Genomic_DNA"/>
</dbReference>
<feature type="compositionally biased region" description="Basic and acidic residues" evidence="1">
    <location>
        <begin position="85"/>
        <end position="102"/>
    </location>
</feature>
<protein>
    <submittedName>
        <fullName evidence="2">Uncharacterized protein</fullName>
    </submittedName>
</protein>
<proteinExistence type="predicted"/>
<dbReference type="Proteomes" id="UP000215335">
    <property type="component" value="Unassembled WGS sequence"/>
</dbReference>
<keyword evidence="3" id="KW-1185">Reference proteome</keyword>
<accession>A0A232EW78</accession>
<sequence length="102" mass="11897">MTPERRESFLDAVIANEYEASSKKRTVTDAISRINTDSESREKKSMLRKLFMNGGLVKSQKNHDESEYNYSKFNKYKQAVKNVKKRTENKLVKGNNDKPKIH</sequence>
<reference evidence="2 3" key="1">
    <citation type="journal article" date="2017" name="Curr. Biol.">
        <title>The Evolution of Venom by Co-option of Single-Copy Genes.</title>
        <authorList>
            <person name="Martinson E.O."/>
            <person name="Mrinalini"/>
            <person name="Kelkar Y.D."/>
            <person name="Chang C.H."/>
            <person name="Werren J.H."/>
        </authorList>
    </citation>
    <scope>NUCLEOTIDE SEQUENCE [LARGE SCALE GENOMIC DNA]</scope>
    <source>
        <strain evidence="2 3">Alberta</strain>
        <tissue evidence="2">Whole body</tissue>
    </source>
</reference>
<organism evidence="2 3">
    <name type="scientific">Trichomalopsis sarcophagae</name>
    <dbReference type="NCBI Taxonomy" id="543379"/>
    <lineage>
        <taxon>Eukaryota</taxon>
        <taxon>Metazoa</taxon>
        <taxon>Ecdysozoa</taxon>
        <taxon>Arthropoda</taxon>
        <taxon>Hexapoda</taxon>
        <taxon>Insecta</taxon>
        <taxon>Pterygota</taxon>
        <taxon>Neoptera</taxon>
        <taxon>Endopterygota</taxon>
        <taxon>Hymenoptera</taxon>
        <taxon>Apocrita</taxon>
        <taxon>Proctotrupomorpha</taxon>
        <taxon>Chalcidoidea</taxon>
        <taxon>Pteromalidae</taxon>
        <taxon>Pteromalinae</taxon>
        <taxon>Trichomalopsis</taxon>
    </lineage>
</organism>
<dbReference type="AlphaFoldDB" id="A0A232EW78"/>
<feature type="region of interest" description="Disordered" evidence="1">
    <location>
        <begin position="82"/>
        <end position="102"/>
    </location>
</feature>
<evidence type="ECO:0000313" key="2">
    <source>
        <dbReference type="EMBL" id="OXU22610.1"/>
    </source>
</evidence>
<gene>
    <name evidence="2" type="ORF">TSAR_007246</name>
</gene>
<evidence type="ECO:0000256" key="1">
    <source>
        <dbReference type="SAM" id="MobiDB-lite"/>
    </source>
</evidence>